<dbReference type="CDD" id="cd17352">
    <property type="entry name" value="MFS_MCT_SLC16"/>
    <property type="match status" value="1"/>
</dbReference>
<dbReference type="PROSITE" id="PS50850">
    <property type="entry name" value="MFS"/>
    <property type="match status" value="1"/>
</dbReference>
<dbReference type="Pfam" id="PF07690">
    <property type="entry name" value="MFS_1"/>
    <property type="match status" value="1"/>
</dbReference>
<dbReference type="GO" id="GO:0016020">
    <property type="term" value="C:membrane"/>
    <property type="evidence" value="ECO:0007669"/>
    <property type="project" value="UniProtKB-SubCell"/>
</dbReference>
<keyword evidence="3" id="KW-1133">Transmembrane helix</keyword>
<sequence>MRRAYARLYAQAALSIAEKEIDDLVSPNNLTSYAEDDRLHNELPFQLYPVLALVALSIYEYCQCGNVSRMRTRANQAITTAMDLGLHRLDTNASEAHRRAWWSAVSILYHTSVVQVSSPIITANDPRITTPFPKFKAFIDGPEPWPLLLKAQEAYISVSDLLGALGLVYKAPTQSLELRDQIYQLHSRIMSLATDSEFYMGLTCKDDAEGVAMQGMGLIAYLLLHSKREKGDMDDNNLTYSLSQTAPNSTVDKTARSHAGRTEEDSAVGFPDGGWRAWSVVLGSWCAMVPSFGLLNTMGVLEAWLANDQLKEYSKASIGWIFGLYSFFLYFGSVQVGPVFDAYGLRPLLIPGCIGLVGSLMVFSVASEYYQFMLGFSVLGGTSSSMVFTPSIACIAHWFHRRRALATGIAATAGGFGGIIFPIMIWNLSEVVGFQWAIRITGFICSFFCILCVLFLRTRLPPKNLGGGKVDIRALRETPFSLLTVAIFLIDFALLIPLTYLTSYAESHNMKESLAFQLVSILNAASILGRVVPGYFADRYGRFNVMIGTTLVCTIFTLALWLPAGSNPAAIVAYAVLFGFWSGSAISLAPVCVAQISSTEDFGKRYGTTYSLVSVGALFAIPIAGEILKAQSPGGEEEDYSGLVLFCGLVYACACLFFVLARGVCTGWRLKTVF</sequence>
<comment type="subcellular location">
    <subcellularLocation>
        <location evidence="1">Membrane</location>
        <topology evidence="1">Multi-pass membrane protein</topology>
    </subcellularLocation>
</comment>
<dbReference type="SUPFAM" id="SSF103473">
    <property type="entry name" value="MFS general substrate transporter"/>
    <property type="match status" value="1"/>
</dbReference>
<keyword evidence="3" id="KW-0472">Membrane</keyword>
<dbReference type="VEuPathDB" id="FungiDB:F9C07_2065790"/>
<name>A0A7U2MKD5_ASPFN</name>
<feature type="transmembrane region" description="Helical" evidence="3">
    <location>
        <begin position="285"/>
        <end position="306"/>
    </location>
</feature>
<evidence type="ECO:0000256" key="3">
    <source>
        <dbReference type="SAM" id="Phobius"/>
    </source>
</evidence>
<feature type="transmembrane region" description="Helical" evidence="3">
    <location>
        <begin position="437"/>
        <end position="458"/>
    </location>
</feature>
<proteinExistence type="inferred from homology"/>
<feature type="transmembrane region" description="Helical" evidence="3">
    <location>
        <begin position="348"/>
        <end position="366"/>
    </location>
</feature>
<dbReference type="InterPro" id="IPR036259">
    <property type="entry name" value="MFS_trans_sf"/>
</dbReference>
<comment type="similarity">
    <text evidence="2">Belongs to the major facilitator superfamily. Monocarboxylate porter (TC 2.A.1.13) family.</text>
</comment>
<dbReference type="InterPro" id="IPR011701">
    <property type="entry name" value="MFS"/>
</dbReference>
<dbReference type="VEuPathDB" id="FungiDB:AFLA_006518"/>
<evidence type="ECO:0000259" key="4">
    <source>
        <dbReference type="PROSITE" id="PS50850"/>
    </source>
</evidence>
<feature type="transmembrane region" description="Helical" evidence="3">
    <location>
        <begin position="514"/>
        <end position="536"/>
    </location>
</feature>
<dbReference type="VEuPathDB" id="FungiDB:AFLA_006519"/>
<dbReference type="Gene3D" id="1.20.1250.20">
    <property type="entry name" value="MFS general substrate transporter like domains"/>
    <property type="match status" value="2"/>
</dbReference>
<feature type="transmembrane region" description="Helical" evidence="3">
    <location>
        <begin position="372"/>
        <end position="398"/>
    </location>
</feature>
<evidence type="ECO:0000256" key="2">
    <source>
        <dbReference type="ARBA" id="ARBA00006727"/>
    </source>
</evidence>
<feature type="transmembrane region" description="Helical" evidence="3">
    <location>
        <begin position="543"/>
        <end position="564"/>
    </location>
</feature>
<dbReference type="GO" id="GO:0022857">
    <property type="term" value="F:transmembrane transporter activity"/>
    <property type="evidence" value="ECO:0007669"/>
    <property type="project" value="InterPro"/>
</dbReference>
<dbReference type="PANTHER" id="PTHR11360:SF240">
    <property type="entry name" value="MONOCARBOXYLATE TRANSPORTER (EUROFUNG)-RELATED"/>
    <property type="match status" value="1"/>
</dbReference>
<feature type="transmembrane region" description="Helical" evidence="3">
    <location>
        <begin position="405"/>
        <end position="425"/>
    </location>
</feature>
<reference evidence="6" key="1">
    <citation type="journal article" date="2021" name="G3 (Bethesda)">
        <title>Chromosome assembled and annotated genome sequence of Aspergillus flavus NRRL 3357.</title>
        <authorList>
            <person name="Skerker J.M."/>
            <person name="Pianalto K.M."/>
            <person name="Mondo S.J."/>
            <person name="Yang K."/>
            <person name="Arkin A.P."/>
            <person name="Keller N.P."/>
            <person name="Grigoriev I.V."/>
            <person name="Louise Glass N.L."/>
        </authorList>
    </citation>
    <scope>NUCLEOTIDE SEQUENCE [LARGE SCALE GENOMIC DNA]</scope>
    <source>
        <strain evidence="6">ATCC 200026 / FGSC A1120 / IAM 13836 / NRRL 3357 / JCM 12722 / SRRC 167</strain>
    </source>
</reference>
<dbReference type="AlphaFoldDB" id="A0A7U2MKD5"/>
<protein>
    <submittedName>
        <fullName evidence="5">Monocarboxylate transporter</fullName>
    </submittedName>
</protein>
<feature type="transmembrane region" description="Helical" evidence="3">
    <location>
        <begin position="318"/>
        <end position="336"/>
    </location>
</feature>
<gene>
    <name evidence="5" type="ORF">F9C07_2065790</name>
</gene>
<organism evidence="5 6">
    <name type="scientific">Aspergillus flavus (strain ATCC 200026 / FGSC A1120 / IAM 13836 / NRRL 3357 / JCM 12722 / SRRC 167)</name>
    <dbReference type="NCBI Taxonomy" id="332952"/>
    <lineage>
        <taxon>Eukaryota</taxon>
        <taxon>Fungi</taxon>
        <taxon>Dikarya</taxon>
        <taxon>Ascomycota</taxon>
        <taxon>Pezizomycotina</taxon>
        <taxon>Eurotiomycetes</taxon>
        <taxon>Eurotiomycetidae</taxon>
        <taxon>Eurotiales</taxon>
        <taxon>Aspergillaceae</taxon>
        <taxon>Aspergillus</taxon>
        <taxon>Aspergillus subgen. Circumdati</taxon>
    </lineage>
</organism>
<feature type="transmembrane region" description="Helical" evidence="3">
    <location>
        <begin position="606"/>
        <end position="628"/>
    </location>
</feature>
<keyword evidence="3" id="KW-0812">Transmembrane</keyword>
<feature type="transmembrane region" description="Helical" evidence="3">
    <location>
        <begin position="640"/>
        <end position="661"/>
    </location>
</feature>
<dbReference type="InterPro" id="IPR050327">
    <property type="entry name" value="Proton-linked_MCT"/>
</dbReference>
<feature type="transmembrane region" description="Helical" evidence="3">
    <location>
        <begin position="570"/>
        <end position="594"/>
    </location>
</feature>
<accession>A0A7U2MKD5</accession>
<dbReference type="InterPro" id="IPR020846">
    <property type="entry name" value="MFS_dom"/>
</dbReference>
<feature type="transmembrane region" description="Helical" evidence="3">
    <location>
        <begin position="479"/>
        <end position="502"/>
    </location>
</feature>
<keyword evidence="6" id="KW-1185">Reference proteome</keyword>
<dbReference type="CDD" id="cd12148">
    <property type="entry name" value="fungal_TF_MHR"/>
    <property type="match status" value="1"/>
</dbReference>
<dbReference type="Proteomes" id="UP000596276">
    <property type="component" value="Chromosome 3"/>
</dbReference>
<evidence type="ECO:0000313" key="5">
    <source>
        <dbReference type="EMBL" id="QRD85278.1"/>
    </source>
</evidence>
<feature type="domain" description="Major facilitator superfamily (MFS) profile" evidence="4">
    <location>
        <begin position="479"/>
        <end position="674"/>
    </location>
</feature>
<evidence type="ECO:0000256" key="1">
    <source>
        <dbReference type="ARBA" id="ARBA00004141"/>
    </source>
</evidence>
<dbReference type="PANTHER" id="PTHR11360">
    <property type="entry name" value="MONOCARBOXYLATE TRANSPORTER"/>
    <property type="match status" value="1"/>
</dbReference>
<evidence type="ECO:0000313" key="6">
    <source>
        <dbReference type="Proteomes" id="UP000596276"/>
    </source>
</evidence>
<dbReference type="EMBL" id="CP044620">
    <property type="protein sequence ID" value="QRD85278.1"/>
    <property type="molecule type" value="Genomic_DNA"/>
</dbReference>